<sequence>MPQPPYSKYQVLAAQDSVERFLQDHGLSYLKAAARGRHVVVYSEEPDGEKVPRIRFCALDHYQFRLDVTTHPSRWEPTPYEGELPQLCDSALTDFSWL</sequence>
<dbReference type="AlphaFoldDB" id="T0YTI8"/>
<proteinExistence type="predicted"/>
<dbReference type="EMBL" id="AUZZ01008749">
    <property type="protein sequence ID" value="EQD36483.1"/>
    <property type="molecule type" value="Genomic_DNA"/>
</dbReference>
<organism evidence="1">
    <name type="scientific">mine drainage metagenome</name>
    <dbReference type="NCBI Taxonomy" id="410659"/>
    <lineage>
        <taxon>unclassified sequences</taxon>
        <taxon>metagenomes</taxon>
        <taxon>ecological metagenomes</taxon>
    </lineage>
</organism>
<feature type="non-terminal residue" evidence="1">
    <location>
        <position position="98"/>
    </location>
</feature>
<comment type="caution">
    <text evidence="1">The sequence shown here is derived from an EMBL/GenBank/DDBJ whole genome shotgun (WGS) entry which is preliminary data.</text>
</comment>
<reference evidence="1" key="1">
    <citation type="submission" date="2013-08" db="EMBL/GenBank/DDBJ databases">
        <authorList>
            <person name="Mendez C."/>
            <person name="Richter M."/>
            <person name="Ferrer M."/>
            <person name="Sanchez J."/>
        </authorList>
    </citation>
    <scope>NUCLEOTIDE SEQUENCE</scope>
</reference>
<accession>T0YTI8</accession>
<reference evidence="1" key="2">
    <citation type="journal article" date="2014" name="ISME J.">
        <title>Microbial stratification in low pH oxic and suboxic macroscopic growths along an acid mine drainage.</title>
        <authorList>
            <person name="Mendez-Garcia C."/>
            <person name="Mesa V."/>
            <person name="Sprenger R.R."/>
            <person name="Richter M."/>
            <person name="Diez M.S."/>
            <person name="Solano J."/>
            <person name="Bargiela R."/>
            <person name="Golyshina O.V."/>
            <person name="Manteca A."/>
            <person name="Ramos J.L."/>
            <person name="Gallego J.R."/>
            <person name="Llorente I."/>
            <person name="Martins Dos Santos V.A."/>
            <person name="Jensen O.N."/>
            <person name="Pelaez A.I."/>
            <person name="Sanchez J."/>
            <person name="Ferrer M."/>
        </authorList>
    </citation>
    <scope>NUCLEOTIDE SEQUENCE</scope>
</reference>
<name>T0YTI8_9ZZZZ</name>
<gene>
    <name evidence="1" type="ORF">B2A_12141</name>
</gene>
<protein>
    <submittedName>
        <fullName evidence="1">Uncharacterized protein</fullName>
    </submittedName>
</protein>
<evidence type="ECO:0000313" key="1">
    <source>
        <dbReference type="EMBL" id="EQD36483.1"/>
    </source>
</evidence>